<dbReference type="SUPFAM" id="SSF54236">
    <property type="entry name" value="Ubiquitin-like"/>
    <property type="match status" value="1"/>
</dbReference>
<dbReference type="InterPro" id="IPR016563">
    <property type="entry name" value="Npl4"/>
</dbReference>
<dbReference type="CDD" id="cd17055">
    <property type="entry name" value="Ubl_AtNPL4_like"/>
    <property type="match status" value="1"/>
</dbReference>
<dbReference type="InterPro" id="IPR024682">
    <property type="entry name" value="Npl4_Ub-like_dom"/>
</dbReference>
<evidence type="ECO:0000256" key="1">
    <source>
        <dbReference type="SAM" id="MobiDB-lite"/>
    </source>
</evidence>
<dbReference type="Proteomes" id="UP000186804">
    <property type="component" value="Unassembled WGS sequence"/>
</dbReference>
<dbReference type="GO" id="GO:0005634">
    <property type="term" value="C:nucleus"/>
    <property type="evidence" value="ECO:0007669"/>
    <property type="project" value="TreeGrafter"/>
</dbReference>
<comment type="caution">
    <text evidence="5">The sequence shown here is derived from an EMBL/GenBank/DDBJ whole genome shotgun (WGS) entry which is preliminary data.</text>
</comment>
<accession>A0A1J4MQP6</accession>
<dbReference type="EMBL" id="LRBS01000085">
    <property type="protein sequence ID" value="OII75763.1"/>
    <property type="molecule type" value="Genomic_DNA"/>
</dbReference>
<proteinExistence type="predicted"/>
<dbReference type="PANTHER" id="PTHR12710">
    <property type="entry name" value="NUCLEAR PROTEIN LOCALIZATION 4"/>
    <property type="match status" value="1"/>
</dbReference>
<dbReference type="Gene3D" id="3.10.20.90">
    <property type="entry name" value="Phosphatidylinositol 3-kinase Catalytic Subunit, Chain A, domain 1"/>
    <property type="match status" value="1"/>
</dbReference>
<dbReference type="GO" id="GO:0031625">
    <property type="term" value="F:ubiquitin protein ligase binding"/>
    <property type="evidence" value="ECO:0007669"/>
    <property type="project" value="TreeGrafter"/>
</dbReference>
<dbReference type="OrthoDB" id="10251089at2759"/>
<dbReference type="RefSeq" id="XP_067067609.1">
    <property type="nucleotide sequence ID" value="XM_067213235.1"/>
</dbReference>
<dbReference type="Pfam" id="PF05021">
    <property type="entry name" value="NPL4"/>
    <property type="match status" value="1"/>
</dbReference>
<dbReference type="Pfam" id="PF05020">
    <property type="entry name" value="zf-NPL4"/>
    <property type="match status" value="1"/>
</dbReference>
<dbReference type="InterPro" id="IPR029071">
    <property type="entry name" value="Ubiquitin-like_domsf"/>
</dbReference>
<dbReference type="InterPro" id="IPR007716">
    <property type="entry name" value="NPL4_Zn-bd_put"/>
</dbReference>
<evidence type="ECO:0000313" key="5">
    <source>
        <dbReference type="EMBL" id="OII75763.1"/>
    </source>
</evidence>
<feature type="domain" description="Nuclear pore localisation protein NPL4 C-terminal" evidence="3">
    <location>
        <begin position="212"/>
        <end position="476"/>
    </location>
</feature>
<feature type="domain" description="NPL4 zinc-binding putative" evidence="2">
    <location>
        <begin position="137"/>
        <end position="202"/>
    </location>
</feature>
<evidence type="ECO:0000259" key="2">
    <source>
        <dbReference type="Pfam" id="PF05020"/>
    </source>
</evidence>
<dbReference type="InterPro" id="IPR007717">
    <property type="entry name" value="NPL4_C"/>
</dbReference>
<dbReference type="GeneID" id="92367192"/>
<reference evidence="5 6" key="1">
    <citation type="submission" date="2016-10" db="EMBL/GenBank/DDBJ databases">
        <title>Reductive evolution of mitochondrial metabolism and differential evolution of invasion-related proteins in Cryptosporidium.</title>
        <authorList>
            <person name="Liu S."/>
            <person name="Roellig D.M."/>
            <person name="Guo Y."/>
            <person name="Li N."/>
            <person name="Frace M.A."/>
            <person name="Tang K."/>
            <person name="Zhang L."/>
            <person name="Feng Y."/>
            <person name="Xiao L."/>
        </authorList>
    </citation>
    <scope>NUCLEOTIDE SEQUENCE [LARGE SCALE GENOMIC DNA]</scope>
    <source>
        <strain evidence="5">30847</strain>
    </source>
</reference>
<gene>
    <name evidence="5" type="ORF">cand_030080</name>
</gene>
<name>A0A1J4MQP6_9CRYT</name>
<sequence>MNEEWVIRVFSTSGRSRVTVPPGCSLSMLKTKIAASLKVPEYQQLLSLDSSGNSLLKGDSLSLKQHGLSDGSVVFLITDVTPQVTCKLITRPQQMSTSDIPPMEKSSEMKSSDINESSNLTPRRQGSSGIVPQFKSFDSFLQERNYMIDDLPMKTSYKPFNIAIGKINKIPPSITLKHQVYRHVDHLEMMNLAEVTDFVKYWTCNLQLQKQRIGWMYGYYKEDNTYPMGIRAVMEAIYEPPQTNNHKFGNLELEFDDFKSTVDTIAHSLGLECIGLIFTHKERDELLTSREIISLGKLQLDYLKYNHYTGYPVSNFIACTIAPCKKSEDSAPVPNAFAVSDLGLAFIRDRLLDEDNLDDDLHMKLRTEQKGELLPQVLEGGQETSRFDAHWFVVRVNESAPIRPRSLFNCNQFPRENRISIQTPADVATFIKNRLVNISSTSYQLLNDFHLLLHLAKLFDESTALSICNSITNKTPVDQTLIEILTSLN</sequence>
<dbReference type="Pfam" id="PF11543">
    <property type="entry name" value="UN_NPL4"/>
    <property type="match status" value="1"/>
</dbReference>
<feature type="compositionally biased region" description="Polar residues" evidence="1">
    <location>
        <begin position="114"/>
        <end position="130"/>
    </location>
</feature>
<dbReference type="GO" id="GO:0043130">
    <property type="term" value="F:ubiquitin binding"/>
    <property type="evidence" value="ECO:0007669"/>
    <property type="project" value="TreeGrafter"/>
</dbReference>
<keyword evidence="6" id="KW-1185">Reference proteome</keyword>
<feature type="region of interest" description="Disordered" evidence="1">
    <location>
        <begin position="91"/>
        <end position="131"/>
    </location>
</feature>
<organism evidence="5 6">
    <name type="scientific">Cryptosporidium andersoni</name>
    <dbReference type="NCBI Taxonomy" id="117008"/>
    <lineage>
        <taxon>Eukaryota</taxon>
        <taxon>Sar</taxon>
        <taxon>Alveolata</taxon>
        <taxon>Apicomplexa</taxon>
        <taxon>Conoidasida</taxon>
        <taxon>Coccidia</taxon>
        <taxon>Eucoccidiorida</taxon>
        <taxon>Eimeriorina</taxon>
        <taxon>Cryptosporidiidae</taxon>
        <taxon>Cryptosporidium</taxon>
    </lineage>
</organism>
<protein>
    <submittedName>
        <fullName evidence="5">Npl4 family protein</fullName>
    </submittedName>
</protein>
<evidence type="ECO:0000259" key="4">
    <source>
        <dbReference type="Pfam" id="PF11543"/>
    </source>
</evidence>
<evidence type="ECO:0000259" key="3">
    <source>
        <dbReference type="Pfam" id="PF05021"/>
    </source>
</evidence>
<dbReference type="CDD" id="cd08061">
    <property type="entry name" value="MPN_NPL4"/>
    <property type="match status" value="1"/>
</dbReference>
<dbReference type="GO" id="GO:0006511">
    <property type="term" value="P:ubiquitin-dependent protein catabolic process"/>
    <property type="evidence" value="ECO:0007669"/>
    <property type="project" value="InterPro"/>
</dbReference>
<dbReference type="Gene3D" id="3.40.140.10">
    <property type="entry name" value="Cytidine Deaminase, domain 2"/>
    <property type="match status" value="1"/>
</dbReference>
<feature type="domain" description="Nuclear pore localisation protein Npl4 ubiquitin-like" evidence="4">
    <location>
        <begin position="1"/>
        <end position="76"/>
    </location>
</feature>
<evidence type="ECO:0000313" key="6">
    <source>
        <dbReference type="Proteomes" id="UP000186804"/>
    </source>
</evidence>
<dbReference type="VEuPathDB" id="CryptoDB:cand_030080"/>
<dbReference type="AlphaFoldDB" id="A0A1J4MQP6"/>
<dbReference type="PANTHER" id="PTHR12710:SF0">
    <property type="entry name" value="NUCLEAR PROTEIN LOCALIZATION PROTEIN 4 HOMOLOG"/>
    <property type="match status" value="1"/>
</dbReference>